<feature type="compositionally biased region" description="Basic and acidic residues" evidence="17">
    <location>
        <begin position="990"/>
        <end position="999"/>
    </location>
</feature>
<dbReference type="PRINTS" id="PR00503">
    <property type="entry name" value="BROMODOMAIN"/>
</dbReference>
<feature type="region of interest" description="Disordered" evidence="17">
    <location>
        <begin position="969"/>
        <end position="1049"/>
    </location>
</feature>
<keyword evidence="6 16" id="KW-0863">Zinc-finger</keyword>
<feature type="compositionally biased region" description="Gly residues" evidence="17">
    <location>
        <begin position="25"/>
        <end position="38"/>
    </location>
</feature>
<dbReference type="InterPro" id="IPR010303">
    <property type="entry name" value="RING_CBP-p300"/>
</dbReference>
<feature type="compositionally biased region" description="Gly residues" evidence="17">
    <location>
        <begin position="46"/>
        <end position="79"/>
    </location>
</feature>
<evidence type="ECO:0000256" key="12">
    <source>
        <dbReference type="ARBA" id="ARBA00023163"/>
    </source>
</evidence>
<dbReference type="PROSITE" id="PS01357">
    <property type="entry name" value="ZF_ZZ_1"/>
    <property type="match status" value="1"/>
</dbReference>
<feature type="compositionally biased region" description="Low complexity" evidence="17">
    <location>
        <begin position="288"/>
        <end position="317"/>
    </location>
</feature>
<keyword evidence="11" id="KW-0010">Activator</keyword>
<dbReference type="CDD" id="cd15802">
    <property type="entry name" value="RING_CBP-p300"/>
    <property type="match status" value="1"/>
</dbReference>
<dbReference type="GO" id="GO:0031490">
    <property type="term" value="F:chromatin DNA binding"/>
    <property type="evidence" value="ECO:0007669"/>
    <property type="project" value="TreeGrafter"/>
</dbReference>
<evidence type="ECO:0000256" key="14">
    <source>
        <dbReference type="ARBA" id="ARBA00048017"/>
    </source>
</evidence>
<feature type="domain" description="Bromo" evidence="18">
    <location>
        <begin position="427"/>
        <end position="502"/>
    </location>
</feature>
<comment type="catalytic activity">
    <reaction evidence="14">
        <text>L-lysyl-[protein] + acetyl-CoA = N(6)-acetyl-L-lysyl-[protein] + CoA + H(+)</text>
        <dbReference type="Rhea" id="RHEA:45948"/>
        <dbReference type="Rhea" id="RHEA-COMP:9752"/>
        <dbReference type="Rhea" id="RHEA-COMP:10731"/>
        <dbReference type="ChEBI" id="CHEBI:15378"/>
        <dbReference type="ChEBI" id="CHEBI:29969"/>
        <dbReference type="ChEBI" id="CHEBI:57287"/>
        <dbReference type="ChEBI" id="CHEBI:57288"/>
        <dbReference type="ChEBI" id="CHEBI:61930"/>
        <dbReference type="EC" id="2.3.1.48"/>
    </reaction>
</comment>
<dbReference type="GO" id="GO:0005634">
    <property type="term" value="C:nucleus"/>
    <property type="evidence" value="ECO:0007669"/>
    <property type="project" value="UniProtKB-SubCell"/>
</dbReference>
<accession>D8LPT9</accession>
<dbReference type="InterPro" id="IPR043145">
    <property type="entry name" value="Znf_ZZ_sf"/>
</dbReference>
<evidence type="ECO:0000256" key="10">
    <source>
        <dbReference type="ARBA" id="ARBA00023117"/>
    </source>
</evidence>
<feature type="region of interest" description="Disordered" evidence="17">
    <location>
        <begin position="169"/>
        <end position="380"/>
    </location>
</feature>
<dbReference type="GO" id="GO:0003713">
    <property type="term" value="F:transcription coactivator activity"/>
    <property type="evidence" value="ECO:0007669"/>
    <property type="project" value="TreeGrafter"/>
</dbReference>
<sequence length="1359" mass="146536">MGGGLVAGAGQSPALMRNGSMSSSAGGGMGMGSVGIGGSMTATASGSGGGAAAAGGGSGGGGGGGGGGGRDGGSSGRGGQQRRRNAEFTPEDRKAALRQQQQRLLLLRHASKCPAEGEQCKVTPHCQAMKRLWKHIAECKNQQCPDLKCAVCAPVREVIAKSHQRQMVTQEARNRVAGSGQPGAGGVSGQQLVPGSSGHMVGPNGVAGGSGGGNFSNPRDLTLAQRQQQQQQLETQRGLITSQQAAQARQQQQNQLMSGQQAPGLHQSGSIDQFNNAHGGGDTGRGGARSSSKSSASNGKRSSSLIGAPGTIGTASASGGGGGAGSSSNGMMVDPNAVVPANNSRAARSVAHQQGAYPAGSAGQPVRTVQQARATPGKMLSPEDCTSLIEAFTEDQILNHVKSLDTGMHVSQERIQAAAGAVLTKLRDSQFGWVFNDPVDPVHLNLPDYFEIITHPMDLGTVARKLAKEGAGGYLEHEEFAADVQLVFDNAMKYNGPESEVYPVAERMKKEFNKDWALALKRMEAEENGRKERGETCNLCGYSAKTFEPMTYYCNGAQCNGKRIGRGRYFYHATGSNQWHWCSSCYNDLKDGEIIALAETAVRKADLKRKKNDEQAEVGDVDNASKLSWSFTGVCTCERSRRGTRAGNIAPTAHKLGGKDLPHGPLSAYVEAQVKKRLDAAYEAEAKERGVPVDQVTKANTLYIREVSVMDTVHLVKPGFHRRYGPAGEYPADFPVRSKCIVLFQELDGVDVLLFGMYVYEYGHTCPAPNQRRVYISYLDSVHYFRPRNYRTMVYHEILIAYLEEVKTRGFHTAHIWACPPAKGDDYILYCHPPEQQTPKDDRLQQWYVTMLEEAKKRGIVEGLTNLFDEYWSNPETADARQLPYLEGDYWIGEAENIIKDLPEGTPLICKPKVEAKADGSAAAAPPDSAGGTAAADGAGAAAGSGAAPATAGAAGDGEALVKVEDSAAKAEGGGGGDGGGRGGEGNGAEAKKVEGGEGKEEEEKEEKSPGKKGKRKAGDGVKKKAKKARTSKSGGGSKKRGVKPEEAPIVGDPLMHKLAAIVSPMKSSFIVAHLRPREFVTQMQERRAKEKAIEAAKKTVSTAVSEKRKPDPEMAKLAEQAIAKDETEEGQSSQECEVLDTRQTFLNLCQGNHYQFDMLRRGKHSSMMVLYHLCNPDVPKFLSTCSNCYKEIHSGDRYHCEVCTDFDLCKECYKAVPHPHPLKPIPVRPAAQQQKHLSPAQREERQRHIKLHMQLLQHASTCEDRNCQSKNCSRMKNLLTHGASCTIRAQGGCGVCKRIWALLQIHARQCKKDRCSVPKCRQLRQHMRFLREQQQAMDDRRRQAMNEWSRNRQEGSGS</sequence>
<dbReference type="Pfam" id="PF00569">
    <property type="entry name" value="ZZ"/>
    <property type="match status" value="1"/>
</dbReference>
<dbReference type="EC" id="2.3.1.48" evidence="2"/>
<protein>
    <recommendedName>
        <fullName evidence="2">histone acetyltransferase</fullName>
        <ecNumber evidence="2">2.3.1.48</ecNumber>
    </recommendedName>
</protein>
<dbReference type="InterPro" id="IPR036427">
    <property type="entry name" value="Bromodomain-like_sf"/>
</dbReference>
<evidence type="ECO:0000256" key="5">
    <source>
        <dbReference type="ARBA" id="ARBA00022723"/>
    </source>
</evidence>
<dbReference type="Pfam" id="PF00439">
    <property type="entry name" value="Bromodomain"/>
    <property type="match status" value="1"/>
</dbReference>
<evidence type="ECO:0000313" key="22">
    <source>
        <dbReference type="EMBL" id="CBN77394.1"/>
    </source>
</evidence>
<dbReference type="Gene3D" id="3.30.60.90">
    <property type="match status" value="1"/>
</dbReference>
<evidence type="ECO:0000313" key="23">
    <source>
        <dbReference type="Proteomes" id="UP000002630"/>
    </source>
</evidence>
<feature type="region of interest" description="Disordered" evidence="17">
    <location>
        <begin position="1335"/>
        <end position="1359"/>
    </location>
</feature>
<evidence type="ECO:0000256" key="17">
    <source>
        <dbReference type="SAM" id="MobiDB-lite"/>
    </source>
</evidence>
<evidence type="ECO:0000256" key="3">
    <source>
        <dbReference type="ARBA" id="ARBA00022481"/>
    </source>
</evidence>
<feature type="compositionally biased region" description="Basic and acidic residues" evidence="17">
    <location>
        <begin position="84"/>
        <end position="95"/>
    </location>
</feature>
<keyword evidence="7" id="KW-0862">Zinc</keyword>
<dbReference type="Pfam" id="PF02135">
    <property type="entry name" value="zf-TAZ"/>
    <property type="match status" value="2"/>
</dbReference>
<reference evidence="22 23" key="1">
    <citation type="journal article" date="2010" name="Nature">
        <title>The Ectocarpus genome and the independent evolution of multicellularity in brown algae.</title>
        <authorList>
            <person name="Cock J.M."/>
            <person name="Sterck L."/>
            <person name="Rouze P."/>
            <person name="Scornet D."/>
            <person name="Allen A.E."/>
            <person name="Amoutzias G."/>
            <person name="Anthouard V."/>
            <person name="Artiguenave F."/>
            <person name="Aury J.M."/>
            <person name="Badger J.H."/>
            <person name="Beszteri B."/>
            <person name="Billiau K."/>
            <person name="Bonnet E."/>
            <person name="Bothwell J.H."/>
            <person name="Bowler C."/>
            <person name="Boyen C."/>
            <person name="Brownlee C."/>
            <person name="Carrano C.J."/>
            <person name="Charrier B."/>
            <person name="Cho G.Y."/>
            <person name="Coelho S.M."/>
            <person name="Collen J."/>
            <person name="Corre E."/>
            <person name="Da Silva C."/>
            <person name="Delage L."/>
            <person name="Delaroque N."/>
            <person name="Dittami S.M."/>
            <person name="Doulbeau S."/>
            <person name="Elias M."/>
            <person name="Farnham G."/>
            <person name="Gachon C.M."/>
            <person name="Gschloessl B."/>
            <person name="Heesch S."/>
            <person name="Jabbari K."/>
            <person name="Jubin C."/>
            <person name="Kawai H."/>
            <person name="Kimura K."/>
            <person name="Kloareg B."/>
            <person name="Kupper F.C."/>
            <person name="Lang D."/>
            <person name="Le Bail A."/>
            <person name="Leblanc C."/>
            <person name="Lerouge P."/>
            <person name="Lohr M."/>
            <person name="Lopez P.J."/>
            <person name="Martens C."/>
            <person name="Maumus F."/>
            <person name="Michel G."/>
            <person name="Miranda-Saavedra D."/>
            <person name="Morales J."/>
            <person name="Moreau H."/>
            <person name="Motomura T."/>
            <person name="Nagasato C."/>
            <person name="Napoli C.A."/>
            <person name="Nelson D.R."/>
            <person name="Nyvall-Collen P."/>
            <person name="Peters A.F."/>
            <person name="Pommier C."/>
            <person name="Potin P."/>
            <person name="Poulain J."/>
            <person name="Quesneville H."/>
            <person name="Read B."/>
            <person name="Rensing S.A."/>
            <person name="Ritter A."/>
            <person name="Rousvoal S."/>
            <person name="Samanta M."/>
            <person name="Samson G."/>
            <person name="Schroeder D.C."/>
            <person name="Segurens B."/>
            <person name="Strittmatter M."/>
            <person name="Tonon T."/>
            <person name="Tregear J.W."/>
            <person name="Valentin K."/>
            <person name="von Dassow P."/>
            <person name="Yamagishi T."/>
            <person name="Van de Peer Y."/>
            <person name="Wincker P."/>
        </authorList>
    </citation>
    <scope>NUCLEOTIDE SEQUENCE [LARGE SCALE GENOMIC DNA]</scope>
    <source>
        <strain evidence="23">Ec32 / CCAP1310/4</strain>
    </source>
</reference>
<keyword evidence="12" id="KW-0804">Transcription</keyword>
<dbReference type="GO" id="GO:0004402">
    <property type="term" value="F:histone acetyltransferase activity"/>
    <property type="evidence" value="ECO:0007669"/>
    <property type="project" value="InterPro"/>
</dbReference>
<evidence type="ECO:0000256" key="13">
    <source>
        <dbReference type="ARBA" id="ARBA00023242"/>
    </source>
</evidence>
<dbReference type="PROSITE" id="PS50014">
    <property type="entry name" value="BROMODOMAIN_2"/>
    <property type="match status" value="1"/>
</dbReference>
<evidence type="ECO:0000256" key="15">
    <source>
        <dbReference type="PROSITE-ProRule" id="PRU00035"/>
    </source>
</evidence>
<dbReference type="Pfam" id="PF08214">
    <property type="entry name" value="HAT_KAT11"/>
    <property type="match status" value="1"/>
</dbReference>
<dbReference type="PROSITE" id="PS51727">
    <property type="entry name" value="CBP_P300_HAT"/>
    <property type="match status" value="1"/>
</dbReference>
<feature type="compositionally biased region" description="Gly residues" evidence="17">
    <location>
        <begin position="972"/>
        <end position="987"/>
    </location>
</feature>
<dbReference type="SMART" id="SM00291">
    <property type="entry name" value="ZnF_ZZ"/>
    <property type="match status" value="1"/>
</dbReference>
<dbReference type="SUPFAM" id="SSF57933">
    <property type="entry name" value="TAZ domain"/>
    <property type="match status" value="2"/>
</dbReference>
<dbReference type="GO" id="GO:0000123">
    <property type="term" value="C:histone acetyltransferase complex"/>
    <property type="evidence" value="ECO:0007669"/>
    <property type="project" value="TreeGrafter"/>
</dbReference>
<dbReference type="InterPro" id="IPR000197">
    <property type="entry name" value="Znf_TAZ"/>
</dbReference>
<evidence type="ECO:0000259" key="20">
    <source>
        <dbReference type="PROSITE" id="PS50135"/>
    </source>
</evidence>
<feature type="domain" description="CBP/p300-type HAT" evidence="21">
    <location>
        <begin position="655"/>
        <end position="1179"/>
    </location>
</feature>
<dbReference type="PANTHER" id="PTHR13808:SF1">
    <property type="entry name" value="HISTONE ACETYLTRANSFERASE"/>
    <property type="match status" value="1"/>
</dbReference>
<evidence type="ECO:0000256" key="1">
    <source>
        <dbReference type="ARBA" id="ARBA00004123"/>
    </source>
</evidence>
<dbReference type="Gene3D" id="1.20.1020.10">
    <property type="entry name" value="TAZ domain"/>
    <property type="match status" value="2"/>
</dbReference>
<dbReference type="Proteomes" id="UP000002630">
    <property type="component" value="Linkage Group LG13"/>
</dbReference>
<keyword evidence="23" id="KW-1185">Reference proteome</keyword>
<feature type="compositionally biased region" description="Basic and acidic residues" evidence="17">
    <location>
        <begin position="1338"/>
        <end position="1359"/>
    </location>
</feature>
<evidence type="ECO:0000256" key="7">
    <source>
        <dbReference type="ARBA" id="ARBA00022833"/>
    </source>
</evidence>
<evidence type="ECO:0000259" key="21">
    <source>
        <dbReference type="PROSITE" id="PS51727"/>
    </source>
</evidence>
<dbReference type="GO" id="GO:0140297">
    <property type="term" value="F:DNA-binding transcription factor binding"/>
    <property type="evidence" value="ECO:0007669"/>
    <property type="project" value="UniProtKB-ARBA"/>
</dbReference>
<evidence type="ECO:0000256" key="2">
    <source>
        <dbReference type="ARBA" id="ARBA00013184"/>
    </source>
</evidence>
<dbReference type="GO" id="GO:0045944">
    <property type="term" value="P:positive regulation of transcription by RNA polymerase II"/>
    <property type="evidence" value="ECO:0007669"/>
    <property type="project" value="TreeGrafter"/>
</dbReference>
<evidence type="ECO:0000256" key="6">
    <source>
        <dbReference type="ARBA" id="ARBA00022771"/>
    </source>
</evidence>
<feature type="domain" description="ZZ-type" evidence="20">
    <location>
        <begin position="1181"/>
        <end position="1231"/>
    </location>
</feature>
<dbReference type="PROSITE" id="PS50135">
    <property type="entry name" value="ZF_ZZ_2"/>
    <property type="match status" value="1"/>
</dbReference>
<gene>
    <name evidence="22" type="ORF">Esi_0053_0101</name>
</gene>
<dbReference type="OMA" id="NACTRDI"/>
<dbReference type="InterPro" id="IPR035898">
    <property type="entry name" value="TAZ_dom_sf"/>
</dbReference>
<feature type="region of interest" description="Disordered" evidence="17">
    <location>
        <begin position="1"/>
        <end position="96"/>
    </location>
</feature>
<feature type="compositionally biased region" description="Low complexity" evidence="17">
    <location>
        <begin position="243"/>
        <end position="261"/>
    </location>
</feature>
<dbReference type="OrthoDB" id="899at2759"/>
<keyword evidence="9" id="KW-0805">Transcription regulation</keyword>
<dbReference type="EMBL" id="FN648741">
    <property type="protein sequence ID" value="CBN77394.1"/>
    <property type="molecule type" value="Genomic_DNA"/>
</dbReference>
<dbReference type="InterPro" id="IPR031162">
    <property type="entry name" value="CBP_P300_HAT"/>
</dbReference>
<name>D8LPT9_ECTSI</name>
<evidence type="ECO:0000259" key="19">
    <source>
        <dbReference type="PROSITE" id="PS50134"/>
    </source>
</evidence>
<feature type="domain" description="TAZ-type" evidence="19">
    <location>
        <begin position="1239"/>
        <end position="1324"/>
    </location>
</feature>
<dbReference type="GO" id="GO:0008270">
    <property type="term" value="F:zinc ion binding"/>
    <property type="evidence" value="ECO:0007669"/>
    <property type="project" value="UniProtKB-KW"/>
</dbReference>
<dbReference type="SUPFAM" id="SSF57850">
    <property type="entry name" value="RING/U-box"/>
    <property type="match status" value="1"/>
</dbReference>
<proteinExistence type="predicted"/>
<dbReference type="SMART" id="SM00551">
    <property type="entry name" value="ZnF_TAZ"/>
    <property type="match status" value="2"/>
</dbReference>
<evidence type="ECO:0000256" key="9">
    <source>
        <dbReference type="ARBA" id="ARBA00023015"/>
    </source>
</evidence>
<feature type="domain" description="TAZ-type" evidence="19">
    <location>
        <begin position="89"/>
        <end position="178"/>
    </location>
</feature>
<dbReference type="InterPro" id="IPR013178">
    <property type="entry name" value="Histone_AcTrfase_Rtt109/CBP"/>
</dbReference>
<evidence type="ECO:0000256" key="4">
    <source>
        <dbReference type="ARBA" id="ARBA00022679"/>
    </source>
</evidence>
<keyword evidence="10 15" id="KW-0103">Bromodomain</keyword>
<evidence type="ECO:0000256" key="11">
    <source>
        <dbReference type="ARBA" id="ARBA00023159"/>
    </source>
</evidence>
<dbReference type="SMART" id="SM01250">
    <property type="entry name" value="KAT11"/>
    <property type="match status" value="1"/>
</dbReference>
<dbReference type="GO" id="GO:0005667">
    <property type="term" value="C:transcription regulator complex"/>
    <property type="evidence" value="ECO:0007669"/>
    <property type="project" value="TreeGrafter"/>
</dbReference>
<feature type="compositionally biased region" description="Gly residues" evidence="17">
    <location>
        <begin position="278"/>
        <end position="287"/>
    </location>
</feature>
<dbReference type="Gene3D" id="1.20.920.10">
    <property type="entry name" value="Bromodomain-like"/>
    <property type="match status" value="1"/>
</dbReference>
<evidence type="ECO:0000259" key="18">
    <source>
        <dbReference type="PROSITE" id="PS50014"/>
    </source>
</evidence>
<dbReference type="InParanoid" id="D8LPT9"/>
<keyword evidence="4" id="KW-0808">Transferase</keyword>
<dbReference type="STRING" id="2880.D8LPT9"/>
<dbReference type="InterPro" id="IPR000433">
    <property type="entry name" value="Znf_ZZ"/>
</dbReference>
<keyword evidence="3" id="KW-0488">Methylation</keyword>
<dbReference type="EMBL" id="FN649738">
    <property type="protein sequence ID" value="CBN77394.1"/>
    <property type="molecule type" value="Genomic_DNA"/>
</dbReference>
<keyword evidence="8" id="KW-0156">Chromatin regulator</keyword>
<keyword evidence="13" id="KW-0539">Nucleus</keyword>
<evidence type="ECO:0000256" key="8">
    <source>
        <dbReference type="ARBA" id="ARBA00022853"/>
    </source>
</evidence>
<dbReference type="SMART" id="SM00297">
    <property type="entry name" value="BROMO"/>
    <property type="match status" value="1"/>
</dbReference>
<feature type="compositionally biased region" description="Gly residues" evidence="17">
    <location>
        <begin position="205"/>
        <end position="214"/>
    </location>
</feature>
<feature type="region of interest" description="Disordered" evidence="17">
    <location>
        <begin position="920"/>
        <end position="953"/>
    </location>
</feature>
<comment type="subcellular location">
    <subcellularLocation>
        <location evidence="1">Nucleus</location>
    </subcellularLocation>
</comment>
<dbReference type="SUPFAM" id="SSF47370">
    <property type="entry name" value="Bromodomain"/>
    <property type="match status" value="1"/>
</dbReference>
<keyword evidence="5" id="KW-0479">Metal-binding</keyword>
<evidence type="ECO:0000256" key="16">
    <source>
        <dbReference type="PROSITE-ProRule" id="PRU00228"/>
    </source>
</evidence>
<dbReference type="eggNOG" id="KOG1778">
    <property type="taxonomic scope" value="Eukaryota"/>
</dbReference>
<dbReference type="PANTHER" id="PTHR13808">
    <property type="entry name" value="CBP/P300-RELATED"/>
    <property type="match status" value="1"/>
</dbReference>
<dbReference type="PROSITE" id="PS50134">
    <property type="entry name" value="ZF_TAZ"/>
    <property type="match status" value="2"/>
</dbReference>
<feature type="compositionally biased region" description="Polar residues" evidence="17">
    <location>
        <begin position="233"/>
        <end position="242"/>
    </location>
</feature>
<dbReference type="InterPro" id="IPR001487">
    <property type="entry name" value="Bromodomain"/>
</dbReference>
<organism evidence="22 23">
    <name type="scientific">Ectocarpus siliculosus</name>
    <name type="common">Brown alga</name>
    <name type="synonym">Conferva siliculosa</name>
    <dbReference type="NCBI Taxonomy" id="2880"/>
    <lineage>
        <taxon>Eukaryota</taxon>
        <taxon>Sar</taxon>
        <taxon>Stramenopiles</taxon>
        <taxon>Ochrophyta</taxon>
        <taxon>PX clade</taxon>
        <taxon>Phaeophyceae</taxon>
        <taxon>Ectocarpales</taxon>
        <taxon>Ectocarpaceae</taxon>
        <taxon>Ectocarpus</taxon>
    </lineage>
</organism>
<dbReference type="CDD" id="cd02249">
    <property type="entry name" value="ZZ"/>
    <property type="match status" value="1"/>
</dbReference>
<feature type="compositionally biased region" description="Polar residues" evidence="17">
    <location>
        <begin position="267"/>
        <end position="276"/>
    </location>
</feature>